<keyword evidence="3" id="KW-1185">Reference proteome</keyword>
<dbReference type="EnsemblPlants" id="OPUNC07G08560.1">
    <property type="protein sequence ID" value="OPUNC07G08560.1"/>
    <property type="gene ID" value="OPUNC07G08560"/>
</dbReference>
<name>A0A0E0LJ21_ORYPU</name>
<feature type="region of interest" description="Disordered" evidence="1">
    <location>
        <begin position="200"/>
        <end position="227"/>
    </location>
</feature>
<reference evidence="2" key="1">
    <citation type="submission" date="2015-04" db="UniProtKB">
        <authorList>
            <consortium name="EnsemblPlants"/>
        </authorList>
    </citation>
    <scope>IDENTIFICATION</scope>
</reference>
<organism evidence="2">
    <name type="scientific">Oryza punctata</name>
    <name type="common">Red rice</name>
    <dbReference type="NCBI Taxonomy" id="4537"/>
    <lineage>
        <taxon>Eukaryota</taxon>
        <taxon>Viridiplantae</taxon>
        <taxon>Streptophyta</taxon>
        <taxon>Embryophyta</taxon>
        <taxon>Tracheophyta</taxon>
        <taxon>Spermatophyta</taxon>
        <taxon>Magnoliopsida</taxon>
        <taxon>Liliopsida</taxon>
        <taxon>Poales</taxon>
        <taxon>Poaceae</taxon>
        <taxon>BOP clade</taxon>
        <taxon>Oryzoideae</taxon>
        <taxon>Oryzeae</taxon>
        <taxon>Oryzinae</taxon>
        <taxon>Oryza</taxon>
    </lineage>
</organism>
<accession>A0A0E0LJ21</accession>
<evidence type="ECO:0000313" key="3">
    <source>
        <dbReference type="Proteomes" id="UP000026962"/>
    </source>
</evidence>
<dbReference type="HOGENOM" id="CLU_1020777_0_0_1"/>
<proteinExistence type="predicted"/>
<reference evidence="2" key="2">
    <citation type="submission" date="2018-05" db="EMBL/GenBank/DDBJ databases">
        <title>OpunRS2 (Oryza punctata Reference Sequence Version 2).</title>
        <authorList>
            <person name="Zhang J."/>
            <person name="Kudrna D."/>
            <person name="Lee S."/>
            <person name="Talag J."/>
            <person name="Welchert J."/>
            <person name="Wing R.A."/>
        </authorList>
    </citation>
    <scope>NUCLEOTIDE SEQUENCE [LARGE SCALE GENOMIC DNA]</scope>
</reference>
<dbReference type="AlphaFoldDB" id="A0A0E0LJ21"/>
<dbReference type="Gramene" id="OPUNC07G08560.1">
    <property type="protein sequence ID" value="OPUNC07G08560.1"/>
    <property type="gene ID" value="OPUNC07G08560"/>
</dbReference>
<protein>
    <submittedName>
        <fullName evidence="2">Uncharacterized protein</fullName>
    </submittedName>
</protein>
<dbReference type="Proteomes" id="UP000026962">
    <property type="component" value="Chromosome 7"/>
</dbReference>
<evidence type="ECO:0000256" key="1">
    <source>
        <dbReference type="SAM" id="MobiDB-lite"/>
    </source>
</evidence>
<sequence length="273" mass="28902">MPSLWLLLAPTDGGGGLLNTLIKLYNLWRTVHLVTTSKVENQVVAVAAVGHRVFREAGVEEEAYPVVVVAVEEVAEELLVLSSQSLGDKKGPELLTPPPYLCTLAFSAFSFIAFSRSVARYLSSAKPPTVFDISWNEDATFTSSMTSPGSCSLFPNVVMPMPSPAFLSMRASRGPFGFWLALSLFGEPLSRSTALEFEGAGPAQAPLRRHRRSGPQDGGASARRRERVVARAERGSRQMGVPSRHSMAAAAAAAEGGRGTAACACACGGAGMM</sequence>
<evidence type="ECO:0000313" key="2">
    <source>
        <dbReference type="EnsemblPlants" id="OPUNC07G08560.1"/>
    </source>
</evidence>